<accession>A0A7W7KE91</accession>
<feature type="region of interest" description="Disordered" evidence="1">
    <location>
        <begin position="97"/>
        <end position="136"/>
    </location>
</feature>
<gene>
    <name evidence="3" type="ORF">HNP46_000050</name>
</gene>
<feature type="compositionally biased region" description="Low complexity" evidence="1">
    <location>
        <begin position="119"/>
        <end position="129"/>
    </location>
</feature>
<name>A0A7W7KE91_PSENT</name>
<reference evidence="3 4" key="1">
    <citation type="submission" date="2020-08" db="EMBL/GenBank/DDBJ databases">
        <title>Functional genomics of gut bacteria from endangered species of beetles.</title>
        <authorList>
            <person name="Carlos-Shanley C."/>
        </authorList>
    </citation>
    <scope>NUCLEOTIDE SEQUENCE [LARGE SCALE GENOMIC DNA]</scope>
    <source>
        <strain evidence="3 4">S00179</strain>
    </source>
</reference>
<evidence type="ECO:0000256" key="1">
    <source>
        <dbReference type="SAM" id="MobiDB-lite"/>
    </source>
</evidence>
<keyword evidence="2" id="KW-1133">Transmembrane helix</keyword>
<sequence>MLKNLLAAAVLATIIGILLHDHVPAGVLVMMELVVLSVFFAPRQEEPWSLRYIVACEATSKVMGAGIMIGIQWLSFAVMEVASAIGAAYRWVRSLRSAPQPKGRHKHRVARFSDESGQASRVRSKSTSTSKRRASS</sequence>
<evidence type="ECO:0000256" key="2">
    <source>
        <dbReference type="SAM" id="Phobius"/>
    </source>
</evidence>
<keyword evidence="2" id="KW-0812">Transmembrane</keyword>
<evidence type="ECO:0000313" key="4">
    <source>
        <dbReference type="Proteomes" id="UP000566995"/>
    </source>
</evidence>
<dbReference type="EMBL" id="JACHLI010000001">
    <property type="protein sequence ID" value="MBB4861239.1"/>
    <property type="molecule type" value="Genomic_DNA"/>
</dbReference>
<organism evidence="3 4">
    <name type="scientific">Pseudomonas nitroreducens</name>
    <dbReference type="NCBI Taxonomy" id="46680"/>
    <lineage>
        <taxon>Bacteria</taxon>
        <taxon>Pseudomonadati</taxon>
        <taxon>Pseudomonadota</taxon>
        <taxon>Gammaproteobacteria</taxon>
        <taxon>Pseudomonadales</taxon>
        <taxon>Pseudomonadaceae</taxon>
        <taxon>Pseudomonas</taxon>
    </lineage>
</organism>
<dbReference type="AlphaFoldDB" id="A0A7W7KE91"/>
<comment type="caution">
    <text evidence="3">The sequence shown here is derived from an EMBL/GenBank/DDBJ whole genome shotgun (WGS) entry which is preliminary data.</text>
</comment>
<protein>
    <submittedName>
        <fullName evidence="3">Uncharacterized protein</fullName>
    </submittedName>
</protein>
<dbReference type="RefSeq" id="WP_184585514.1">
    <property type="nucleotide sequence ID" value="NZ_JACHLI010000001.1"/>
</dbReference>
<keyword evidence="2" id="KW-0472">Membrane</keyword>
<feature type="transmembrane region" description="Helical" evidence="2">
    <location>
        <begin position="71"/>
        <end position="92"/>
    </location>
</feature>
<evidence type="ECO:0000313" key="3">
    <source>
        <dbReference type="EMBL" id="MBB4861239.1"/>
    </source>
</evidence>
<proteinExistence type="predicted"/>
<dbReference type="Proteomes" id="UP000566995">
    <property type="component" value="Unassembled WGS sequence"/>
</dbReference>